<keyword evidence="3" id="KW-1185">Reference proteome</keyword>
<evidence type="ECO:0000256" key="1">
    <source>
        <dbReference type="SAM" id="MobiDB-lite"/>
    </source>
</evidence>
<comment type="caution">
    <text evidence="2">The sequence shown here is derived from an EMBL/GenBank/DDBJ whole genome shotgun (WGS) entry which is preliminary data.</text>
</comment>
<sequence length="219" mass="22236">TPFLTPCLLRPLSTPPRPLTGTQQRKQSSPAPVRSTLPAPSHCAPLPTIAENRATQPSLLCFPCPGPSRVAVGWLGKGPALTCGGKWSTTAKSCRSGAGWGWAAPLPAASDCGEVGERMPPALTGGGKWSKAAPARSTLPAPSRGAPLPTADECGEVGERMPPLPPYSPAAGSGELQLGAGGVERAGTGLLRFRHCSAGECRGIPSPKPPSPSDTAGAR</sequence>
<reference evidence="2" key="1">
    <citation type="submission" date="2021-09" db="EMBL/GenBank/DDBJ databases">
        <title>The genome of Mauremys mutica provides insights into the evolution of semi-aquatic lifestyle.</title>
        <authorList>
            <person name="Gong S."/>
            <person name="Gao Y."/>
        </authorList>
    </citation>
    <scope>NUCLEOTIDE SEQUENCE</scope>
    <source>
        <strain evidence="2">MM-2020</strain>
        <tissue evidence="2">Muscle</tissue>
    </source>
</reference>
<gene>
    <name evidence="2" type="ORF">KIL84_010638</name>
</gene>
<proteinExistence type="predicted"/>
<evidence type="ECO:0000313" key="2">
    <source>
        <dbReference type="EMBL" id="KAH1176936.1"/>
    </source>
</evidence>
<feature type="region of interest" description="Disordered" evidence="1">
    <location>
        <begin position="198"/>
        <end position="219"/>
    </location>
</feature>
<feature type="region of interest" description="Disordered" evidence="1">
    <location>
        <begin position="123"/>
        <end position="150"/>
    </location>
</feature>
<feature type="region of interest" description="Disordered" evidence="1">
    <location>
        <begin position="11"/>
        <end position="40"/>
    </location>
</feature>
<accession>A0A9D3XC86</accession>
<feature type="non-terminal residue" evidence="2">
    <location>
        <position position="219"/>
    </location>
</feature>
<dbReference type="EMBL" id="JAHDVG010000474">
    <property type="protein sequence ID" value="KAH1176936.1"/>
    <property type="molecule type" value="Genomic_DNA"/>
</dbReference>
<dbReference type="AlphaFoldDB" id="A0A9D3XC86"/>
<name>A0A9D3XC86_9SAUR</name>
<evidence type="ECO:0000313" key="3">
    <source>
        <dbReference type="Proteomes" id="UP000827986"/>
    </source>
</evidence>
<protein>
    <submittedName>
        <fullName evidence="2">Uncharacterized protein</fullName>
    </submittedName>
</protein>
<dbReference type="Proteomes" id="UP000827986">
    <property type="component" value="Unassembled WGS sequence"/>
</dbReference>
<feature type="non-terminal residue" evidence="2">
    <location>
        <position position="1"/>
    </location>
</feature>
<organism evidence="2 3">
    <name type="scientific">Mauremys mutica</name>
    <name type="common">yellowpond turtle</name>
    <dbReference type="NCBI Taxonomy" id="74926"/>
    <lineage>
        <taxon>Eukaryota</taxon>
        <taxon>Metazoa</taxon>
        <taxon>Chordata</taxon>
        <taxon>Craniata</taxon>
        <taxon>Vertebrata</taxon>
        <taxon>Euteleostomi</taxon>
        <taxon>Archelosauria</taxon>
        <taxon>Testudinata</taxon>
        <taxon>Testudines</taxon>
        <taxon>Cryptodira</taxon>
        <taxon>Durocryptodira</taxon>
        <taxon>Testudinoidea</taxon>
        <taxon>Geoemydidae</taxon>
        <taxon>Geoemydinae</taxon>
        <taxon>Mauremys</taxon>
    </lineage>
</organism>